<proteinExistence type="predicted"/>
<dbReference type="GO" id="GO:0000166">
    <property type="term" value="F:nucleotide binding"/>
    <property type="evidence" value="ECO:0007669"/>
    <property type="project" value="UniProtKB-KW"/>
</dbReference>
<keyword evidence="5" id="KW-1185">Reference proteome</keyword>
<evidence type="ECO:0000256" key="2">
    <source>
        <dbReference type="ARBA" id="ARBA00023186"/>
    </source>
</evidence>
<comment type="caution">
    <text evidence="4">The sequence shown here is derived from an EMBL/GenBank/DDBJ whole genome shotgun (WGS) entry which is preliminary data.</text>
</comment>
<dbReference type="InterPro" id="IPR051927">
    <property type="entry name" value="Zn_Chap_cDPG_Synth"/>
</dbReference>
<dbReference type="PANTHER" id="PTHR43603">
    <property type="entry name" value="COBW DOMAIN-CONTAINING PROTEIN DDB_G0274527"/>
    <property type="match status" value="1"/>
</dbReference>
<reference evidence="4" key="1">
    <citation type="submission" date="2022-05" db="EMBL/GenBank/DDBJ databases">
        <title>Comparative Genomics of Spacecraft Associated Microbes.</title>
        <authorList>
            <person name="Tran M.T."/>
            <person name="Wright A."/>
            <person name="Seuylemezian A."/>
            <person name="Eisen J."/>
            <person name="Coil D."/>
        </authorList>
    </citation>
    <scope>NUCLEOTIDE SEQUENCE</scope>
    <source>
        <strain evidence="4">214.1.1</strain>
    </source>
</reference>
<keyword evidence="1" id="KW-0547">Nucleotide-binding</keyword>
<dbReference type="Gene3D" id="3.30.1220.10">
    <property type="entry name" value="CobW-like, C-terminal domain"/>
    <property type="match status" value="1"/>
</dbReference>
<organism evidence="4 5">
    <name type="scientific">Halalkalibacter oceani</name>
    <dbReference type="NCBI Taxonomy" id="1653776"/>
    <lineage>
        <taxon>Bacteria</taxon>
        <taxon>Bacillati</taxon>
        <taxon>Bacillota</taxon>
        <taxon>Bacilli</taxon>
        <taxon>Bacillales</taxon>
        <taxon>Bacillaceae</taxon>
        <taxon>Halalkalibacter</taxon>
    </lineage>
</organism>
<dbReference type="InterPro" id="IPR036627">
    <property type="entry name" value="CobW-likC_sf"/>
</dbReference>
<dbReference type="AlphaFoldDB" id="A0A9X2DMM6"/>
<evidence type="ECO:0000313" key="4">
    <source>
        <dbReference type="EMBL" id="MCM3713429.1"/>
    </source>
</evidence>
<evidence type="ECO:0000313" key="5">
    <source>
        <dbReference type="Proteomes" id="UP001139179"/>
    </source>
</evidence>
<dbReference type="SMART" id="SM00833">
    <property type="entry name" value="CobW_C"/>
    <property type="match status" value="1"/>
</dbReference>
<name>A0A9X2DMM6_9BACI</name>
<accession>A0A9X2DMM6</accession>
<keyword evidence="2" id="KW-0143">Chaperone</keyword>
<dbReference type="EMBL" id="JAMBOL010000003">
    <property type="protein sequence ID" value="MCM3713429.1"/>
    <property type="molecule type" value="Genomic_DNA"/>
</dbReference>
<dbReference type="Proteomes" id="UP001139179">
    <property type="component" value="Unassembled WGS sequence"/>
</dbReference>
<evidence type="ECO:0000259" key="3">
    <source>
        <dbReference type="SMART" id="SM00833"/>
    </source>
</evidence>
<dbReference type="PANTHER" id="PTHR43603:SF1">
    <property type="entry name" value="ZINC-REGULATED GTPASE METALLOPROTEIN ACTIVATOR 1"/>
    <property type="match status" value="1"/>
</dbReference>
<evidence type="ECO:0000256" key="1">
    <source>
        <dbReference type="ARBA" id="ARBA00022741"/>
    </source>
</evidence>
<dbReference type="SUPFAM" id="SSF90002">
    <property type="entry name" value="Hypothetical protein YjiA, C-terminal domain"/>
    <property type="match status" value="1"/>
</dbReference>
<dbReference type="RefSeq" id="WP_251222253.1">
    <property type="nucleotide sequence ID" value="NZ_JAMBOL010000003.1"/>
</dbReference>
<feature type="domain" description="CobW C-terminal" evidence="3">
    <location>
        <begin position="237"/>
        <end position="327"/>
    </location>
</feature>
<protein>
    <submittedName>
        <fullName evidence="4">GTP-binding protein</fullName>
    </submittedName>
</protein>
<dbReference type="InterPro" id="IPR011629">
    <property type="entry name" value="CobW-like_C"/>
</dbReference>
<gene>
    <name evidence="4" type="ORF">M3202_04985</name>
</gene>
<dbReference type="Pfam" id="PF07683">
    <property type="entry name" value="CobW_C"/>
    <property type="match status" value="1"/>
</dbReference>
<sequence length="333" mass="38607">MEKQLPFTLLTGFSLKDKGLLIKEMERNQSKKMGYVLYRPTNSKLTEKVDDLFPLTTIMGEAVHDIEINNMDDLHTLLLNEEIRNHIDEIVVDVFPLSAATLSEVWSSKLKYTKLKSHIHLVDAREFWFSYFSEHEISVQPDSNYTLGEALIYQLEAADTIVICHAESVSYEQAGAIFSFIRNLQPQSAVITFEEFLRFNENRNAAYRIDSVSSLFDDQINLFESRSKLVMLGHYGIDTYVYKSKYPIDLSHLERLFEQFPNEVFRMKGRCYNPGSEELYEISQIGASIRLHTFHMPSWSSDVFSEFLFIGEELDRNDIQKKIEACLRTTVTS</sequence>